<name>A0AAU8DMU6_9ACTN</name>
<protein>
    <submittedName>
        <fullName evidence="1">Uncharacterized protein</fullName>
    </submittedName>
</protein>
<evidence type="ECO:0000313" key="1">
    <source>
        <dbReference type="EMBL" id="XCG62227.1"/>
    </source>
</evidence>
<proteinExistence type="predicted"/>
<dbReference type="EMBL" id="CP159218">
    <property type="protein sequence ID" value="XCG62227.1"/>
    <property type="molecule type" value="Genomic_DNA"/>
</dbReference>
<dbReference type="RefSeq" id="WP_353647842.1">
    <property type="nucleotide sequence ID" value="NZ_CP159218.1"/>
</dbReference>
<accession>A0AAU8DMU6</accession>
<reference evidence="1" key="1">
    <citation type="submission" date="2024-05" db="EMBL/GenBank/DDBJ databases">
        <authorList>
            <person name="Cai S.Y."/>
            <person name="Jin L.M."/>
            <person name="Li H.R."/>
        </authorList>
    </citation>
    <scope>NUCLEOTIDE SEQUENCE</scope>
    <source>
        <strain evidence="1">A5-74</strain>
    </source>
</reference>
<sequence length="68" mass="7194">MHIDCETCTIRGFGCSGCVITMLLGAPPEGVEFDQTEQAALEVLAESGLIRPFLISGPEIVTRSVRAG</sequence>
<organism evidence="1">
    <name type="scientific">Nakamurella sp. A5-74</name>
    <dbReference type="NCBI Taxonomy" id="3158264"/>
    <lineage>
        <taxon>Bacteria</taxon>
        <taxon>Bacillati</taxon>
        <taxon>Actinomycetota</taxon>
        <taxon>Actinomycetes</taxon>
        <taxon>Nakamurellales</taxon>
        <taxon>Nakamurellaceae</taxon>
        <taxon>Nakamurella</taxon>
    </lineage>
</organism>
<dbReference type="AlphaFoldDB" id="A0AAU8DMU6"/>
<gene>
    <name evidence="1" type="ORF">ABLG96_13205</name>
</gene>